<protein>
    <submittedName>
        <fullName evidence="2">Uncharacterized protein</fullName>
    </submittedName>
</protein>
<accession>A0A284RDZ0</accession>
<dbReference type="Proteomes" id="UP000219338">
    <property type="component" value="Unassembled WGS sequence"/>
</dbReference>
<organism evidence="2 3">
    <name type="scientific">Armillaria ostoyae</name>
    <name type="common">Armillaria root rot fungus</name>
    <dbReference type="NCBI Taxonomy" id="47428"/>
    <lineage>
        <taxon>Eukaryota</taxon>
        <taxon>Fungi</taxon>
        <taxon>Dikarya</taxon>
        <taxon>Basidiomycota</taxon>
        <taxon>Agaricomycotina</taxon>
        <taxon>Agaricomycetes</taxon>
        <taxon>Agaricomycetidae</taxon>
        <taxon>Agaricales</taxon>
        <taxon>Marasmiineae</taxon>
        <taxon>Physalacriaceae</taxon>
        <taxon>Armillaria</taxon>
    </lineage>
</organism>
<dbReference type="AlphaFoldDB" id="A0A284RDZ0"/>
<proteinExistence type="predicted"/>
<evidence type="ECO:0000313" key="3">
    <source>
        <dbReference type="Proteomes" id="UP000219338"/>
    </source>
</evidence>
<reference evidence="3" key="1">
    <citation type="journal article" date="2017" name="Nat. Ecol. Evol.">
        <title>Genome expansion and lineage-specific genetic innovations in the forest pathogenic fungi Armillaria.</title>
        <authorList>
            <person name="Sipos G."/>
            <person name="Prasanna A.N."/>
            <person name="Walter M.C."/>
            <person name="O'Connor E."/>
            <person name="Balint B."/>
            <person name="Krizsan K."/>
            <person name="Kiss B."/>
            <person name="Hess J."/>
            <person name="Varga T."/>
            <person name="Slot J."/>
            <person name="Riley R."/>
            <person name="Boka B."/>
            <person name="Rigling D."/>
            <person name="Barry K."/>
            <person name="Lee J."/>
            <person name="Mihaltcheva S."/>
            <person name="LaButti K."/>
            <person name="Lipzen A."/>
            <person name="Waldron R."/>
            <person name="Moloney N.M."/>
            <person name="Sperisen C."/>
            <person name="Kredics L."/>
            <person name="Vagvoelgyi C."/>
            <person name="Patrignani A."/>
            <person name="Fitzpatrick D."/>
            <person name="Nagy I."/>
            <person name="Doyle S."/>
            <person name="Anderson J.B."/>
            <person name="Grigoriev I.V."/>
            <person name="Gueldener U."/>
            <person name="Muensterkoetter M."/>
            <person name="Nagy L.G."/>
        </authorList>
    </citation>
    <scope>NUCLEOTIDE SEQUENCE [LARGE SCALE GENOMIC DNA]</scope>
    <source>
        <strain evidence="3">C18/9</strain>
    </source>
</reference>
<keyword evidence="3" id="KW-1185">Reference proteome</keyword>
<sequence>MLSFTSAHYQPRHRSFAKPES</sequence>
<dbReference type="EMBL" id="FUEG01000007">
    <property type="protein sequence ID" value="SJL06980.1"/>
    <property type="molecule type" value="Genomic_DNA"/>
</dbReference>
<evidence type="ECO:0000313" key="2">
    <source>
        <dbReference type="EMBL" id="SJL06980.1"/>
    </source>
</evidence>
<feature type="region of interest" description="Disordered" evidence="1">
    <location>
        <begin position="1"/>
        <end position="21"/>
    </location>
</feature>
<feature type="compositionally biased region" description="Basic residues" evidence="1">
    <location>
        <begin position="10"/>
        <end position="21"/>
    </location>
</feature>
<gene>
    <name evidence="2" type="ORF">ARMOST_10322</name>
</gene>
<name>A0A284RDZ0_ARMOS</name>
<evidence type="ECO:0000256" key="1">
    <source>
        <dbReference type="SAM" id="MobiDB-lite"/>
    </source>
</evidence>